<evidence type="ECO:0000313" key="5">
    <source>
        <dbReference type="Proteomes" id="UP001518680"/>
    </source>
</evidence>
<dbReference type="SUPFAM" id="SSF53955">
    <property type="entry name" value="Lysozyme-like"/>
    <property type="match status" value="1"/>
</dbReference>
<dbReference type="PANTHER" id="PTHR30163:SF8">
    <property type="entry name" value="LYTIC MUREIN TRANSGLYCOSYLASE"/>
    <property type="match status" value="1"/>
</dbReference>
<dbReference type="CDD" id="cd13399">
    <property type="entry name" value="Slt35-like"/>
    <property type="match status" value="1"/>
</dbReference>
<dbReference type="PANTHER" id="PTHR30163">
    <property type="entry name" value="MEMBRANE-BOUND LYTIC MUREIN TRANSGLYCOSYLASE B"/>
    <property type="match status" value="1"/>
</dbReference>
<organism evidence="3 4">
    <name type="scientific">Corynebacterium macginleyi</name>
    <dbReference type="NCBI Taxonomy" id="38290"/>
    <lineage>
        <taxon>Bacteria</taxon>
        <taxon>Bacillati</taxon>
        <taxon>Actinomycetota</taxon>
        <taxon>Actinomycetes</taxon>
        <taxon>Mycobacteriales</taxon>
        <taxon>Corynebacteriaceae</taxon>
        <taxon>Corynebacterium</taxon>
    </lineage>
</organism>
<dbReference type="InterPro" id="IPR043426">
    <property type="entry name" value="MltB-like"/>
</dbReference>
<keyword evidence="1" id="KW-1133">Transmembrane helix</keyword>
<dbReference type="RefSeq" id="WP_121911137.1">
    <property type="nucleotide sequence ID" value="NZ_CP068291.1"/>
</dbReference>
<evidence type="ECO:0000313" key="2">
    <source>
        <dbReference type="EMBL" id="MBM0244860.1"/>
    </source>
</evidence>
<keyword evidence="1" id="KW-0812">Transmembrane</keyword>
<evidence type="ECO:0008006" key="6">
    <source>
        <dbReference type="Google" id="ProtNLM"/>
    </source>
</evidence>
<evidence type="ECO:0000313" key="3">
    <source>
        <dbReference type="EMBL" id="RMB56845.1"/>
    </source>
</evidence>
<dbReference type="OrthoDB" id="9796191at2"/>
<dbReference type="AlphaFoldDB" id="A0A3M0FWF7"/>
<dbReference type="Proteomes" id="UP001518680">
    <property type="component" value="Unassembled WGS sequence"/>
</dbReference>
<proteinExistence type="predicted"/>
<dbReference type="EMBL" id="JAACBX020000002">
    <property type="protein sequence ID" value="MBM0244860.1"/>
    <property type="molecule type" value="Genomic_DNA"/>
</dbReference>
<evidence type="ECO:0000256" key="1">
    <source>
        <dbReference type="SAM" id="Phobius"/>
    </source>
</evidence>
<reference evidence="2 5" key="2">
    <citation type="submission" date="2021-01" db="EMBL/GenBank/DDBJ databases">
        <title>Complete genome sequences of Corynebacterium macginleyi strains isolated from infectious keratitis.</title>
        <authorList>
            <person name="Sagerfors S."/>
            <person name="Poehlein A."/>
            <person name="Soderquist B."/>
            <person name="Bruggemann H."/>
        </authorList>
    </citation>
    <scope>NUCLEOTIDE SEQUENCE [LARGE SCALE GENOMIC DNA]</scope>
    <source>
        <strain evidence="2 5">12T220</strain>
    </source>
</reference>
<keyword evidence="5" id="KW-1185">Reference proteome</keyword>
<evidence type="ECO:0000313" key="4">
    <source>
        <dbReference type="Proteomes" id="UP000270649"/>
    </source>
</evidence>
<protein>
    <recommendedName>
        <fullName evidence="6">Transglycosylase SLT domain-containing protein</fullName>
    </recommendedName>
</protein>
<keyword evidence="1" id="KW-0472">Membrane</keyword>
<sequence>MNRLLRIVGGCGLAVVIIIALVMVLFVTNSADDSSVPRATPPVGGKEVANIDVNAPGRTADKLTHWASDLAEATDIPPQALRAYGNAELIARQQHPGCNLRWNTLAGVGYVETRHGTYNGNWFRSSKMDDNGYPQPPIVGITLDGTNNTAHTPDTDNGEIDGDTEFDRAVGPLQFIPSSWEFVGGDANGDGEADPNQIDDAALGAANLLCFGDRDLSDPDQWEEAILNYNQSREYLEKVAHAANAYSVPQPAR</sequence>
<dbReference type="EMBL" id="REGC01000018">
    <property type="protein sequence ID" value="RMB56845.1"/>
    <property type="molecule type" value="Genomic_DNA"/>
</dbReference>
<reference evidence="3 4" key="1">
    <citation type="submission" date="2018-10" db="EMBL/GenBank/DDBJ databases">
        <title>Corynebacterium macginleyi genome sequencing and assembly of the type strain and two clinical samples.</title>
        <authorList>
            <person name="Bernier A.-M."/>
            <person name="Bernard K."/>
        </authorList>
    </citation>
    <scope>NUCLEOTIDE SEQUENCE [LARGE SCALE GENOMIC DNA]</scope>
    <source>
        <strain evidence="3 4">NML 120205</strain>
    </source>
</reference>
<name>A0A3M0FWF7_9CORY</name>
<dbReference type="GeneID" id="92746520"/>
<dbReference type="GO" id="GO:0009253">
    <property type="term" value="P:peptidoglycan catabolic process"/>
    <property type="evidence" value="ECO:0007669"/>
    <property type="project" value="TreeGrafter"/>
</dbReference>
<feature type="transmembrane region" description="Helical" evidence="1">
    <location>
        <begin position="7"/>
        <end position="27"/>
    </location>
</feature>
<dbReference type="Proteomes" id="UP000270649">
    <property type="component" value="Unassembled WGS sequence"/>
</dbReference>
<gene>
    <name evidence="3" type="ORF">D9543_10370</name>
    <name evidence="2" type="ORF">GWO63_011620</name>
</gene>
<comment type="caution">
    <text evidence="3">The sequence shown here is derived from an EMBL/GenBank/DDBJ whole genome shotgun (WGS) entry which is preliminary data.</text>
</comment>
<dbReference type="GO" id="GO:0008933">
    <property type="term" value="F:peptidoglycan lytic transglycosylase activity"/>
    <property type="evidence" value="ECO:0007669"/>
    <property type="project" value="TreeGrafter"/>
</dbReference>
<accession>A0A3M0FWF7</accession>
<dbReference type="InterPro" id="IPR023346">
    <property type="entry name" value="Lysozyme-like_dom_sf"/>
</dbReference>